<evidence type="ECO:0000259" key="6">
    <source>
        <dbReference type="SMART" id="SM00903"/>
    </source>
</evidence>
<dbReference type="AlphaFoldDB" id="A0A7H2Q2I3"/>
<dbReference type="PANTHER" id="PTHR30466:SF1">
    <property type="entry name" value="FMN REDUCTASE (NADH) RUTF"/>
    <property type="match status" value="1"/>
</dbReference>
<comment type="similarity">
    <text evidence="5">Belongs to the non-flavoprotein flavin reductase family. RutF subfamily.</text>
</comment>
<feature type="domain" description="Flavin reductase like" evidence="6">
    <location>
        <begin position="46"/>
        <end position="192"/>
    </location>
</feature>
<keyword evidence="3 5" id="KW-0560">Oxidoreductase</keyword>
<keyword evidence="1 5" id="KW-0285">Flavoprotein</keyword>
<comment type="function">
    <text evidence="5">Catalyzes the reduction of FMN to FMNH2 which is used to reduce pyrimidine by RutA via the Rut pathway.</text>
</comment>
<comment type="catalytic activity">
    <reaction evidence="5">
        <text>FMNH2 + NAD(+) = FMN + NADH + 2 H(+)</text>
        <dbReference type="Rhea" id="RHEA:21620"/>
        <dbReference type="ChEBI" id="CHEBI:15378"/>
        <dbReference type="ChEBI" id="CHEBI:57540"/>
        <dbReference type="ChEBI" id="CHEBI:57618"/>
        <dbReference type="ChEBI" id="CHEBI:57945"/>
        <dbReference type="ChEBI" id="CHEBI:58210"/>
        <dbReference type="EC" id="1.5.1.42"/>
    </reaction>
</comment>
<evidence type="ECO:0000256" key="1">
    <source>
        <dbReference type="ARBA" id="ARBA00022630"/>
    </source>
</evidence>
<dbReference type="GO" id="GO:0006212">
    <property type="term" value="P:uracil catabolic process"/>
    <property type="evidence" value="ECO:0007669"/>
    <property type="project" value="UniProtKB-UniRule"/>
</dbReference>
<accession>A0A7H2Q2I3</accession>
<dbReference type="GO" id="GO:0019740">
    <property type="term" value="P:nitrogen utilization"/>
    <property type="evidence" value="ECO:0007669"/>
    <property type="project" value="UniProtKB-UniRule"/>
</dbReference>
<evidence type="ECO:0000256" key="2">
    <source>
        <dbReference type="ARBA" id="ARBA00022643"/>
    </source>
</evidence>
<dbReference type="HAMAP" id="MF_00833">
    <property type="entry name" value="RutF"/>
    <property type="match status" value="1"/>
</dbReference>
<evidence type="ECO:0000256" key="5">
    <source>
        <dbReference type="HAMAP-Rule" id="MF_00833"/>
    </source>
</evidence>
<sequence>MIMHWGRRAIMQKREEKQVLTPSAIQQAQTCSTHLEVDQHTFRQGMANLGAAVNVITTDGPHAGKAGFTASAVCSVTDTPPTLLVCLNRSASVFNTFKQNEVLCVNTLAAHQSTLSTIFGGKTPMPERFAHGEWSKLLTGSPILNEALVSFDCEIVQSMSIGSHDVLFCSVKAMKHQSGLNALMYFNRNYCELQTAC</sequence>
<dbReference type="SMART" id="SM00903">
    <property type="entry name" value="Flavin_Reduct"/>
    <property type="match status" value="1"/>
</dbReference>
<dbReference type="SUPFAM" id="SSF50475">
    <property type="entry name" value="FMN-binding split barrel"/>
    <property type="match status" value="1"/>
</dbReference>
<reference evidence="7 8" key="2">
    <citation type="submission" date="2020-09" db="EMBL/GenBank/DDBJ databases">
        <authorList>
            <person name="Chen F.-J."/>
            <person name="Lee Y.-T."/>
        </authorList>
    </citation>
    <scope>NUCLEOTIDE SEQUENCE [LARGE SCALE GENOMIC DNA]</scope>
    <source>
        <strain evidence="7 8">AS72</strain>
    </source>
</reference>
<dbReference type="GO" id="GO:0052874">
    <property type="term" value="F:FMN reductase (NADH) activity"/>
    <property type="evidence" value="ECO:0007669"/>
    <property type="project" value="UniProtKB-EC"/>
</dbReference>
<keyword evidence="4 5" id="KW-0520">NAD</keyword>
<dbReference type="InterPro" id="IPR002563">
    <property type="entry name" value="Flavin_Rdtase-like_dom"/>
</dbReference>
<proteinExistence type="inferred from homology"/>
<dbReference type="InterPro" id="IPR019917">
    <property type="entry name" value="RutF"/>
</dbReference>
<evidence type="ECO:0000256" key="4">
    <source>
        <dbReference type="ARBA" id="ARBA00023027"/>
    </source>
</evidence>
<dbReference type="Gene3D" id="2.30.110.10">
    <property type="entry name" value="Electron Transport, Fmn-binding Protein, Chain A"/>
    <property type="match status" value="1"/>
</dbReference>
<evidence type="ECO:0000313" key="7">
    <source>
        <dbReference type="EMBL" id="QNX09316.1"/>
    </source>
</evidence>
<dbReference type="NCBIfam" id="TIGR03615">
    <property type="entry name" value="RutF"/>
    <property type="match status" value="1"/>
</dbReference>
<dbReference type="Pfam" id="PF01613">
    <property type="entry name" value="Flavin_Reduct"/>
    <property type="match status" value="1"/>
</dbReference>
<protein>
    <recommendedName>
        <fullName evidence="5">FMN reductase (NADH) RutF</fullName>
        <ecNumber evidence="5">1.5.1.42</ecNumber>
    </recommendedName>
    <alternativeName>
        <fullName evidence="5">FMN reductase</fullName>
    </alternativeName>
    <alternativeName>
        <fullName evidence="5">NADH-flavin reductase RutF</fullName>
    </alternativeName>
    <alternativeName>
        <fullName evidence="5">NADH:flavin oxidoreductase</fullName>
    </alternativeName>
</protein>
<evidence type="ECO:0000256" key="3">
    <source>
        <dbReference type="ARBA" id="ARBA00023002"/>
    </source>
</evidence>
<gene>
    <name evidence="5 7" type="primary">rutF</name>
    <name evidence="7" type="ORF">IC795_03295</name>
</gene>
<dbReference type="GO" id="GO:0010181">
    <property type="term" value="F:FMN binding"/>
    <property type="evidence" value="ECO:0007669"/>
    <property type="project" value="InterPro"/>
</dbReference>
<evidence type="ECO:0000313" key="8">
    <source>
        <dbReference type="Proteomes" id="UP000516745"/>
    </source>
</evidence>
<dbReference type="InterPro" id="IPR012349">
    <property type="entry name" value="Split_barrel_FMN-bd"/>
</dbReference>
<dbReference type="EC" id="1.5.1.42" evidence="5"/>
<keyword evidence="2 5" id="KW-0288">FMN</keyword>
<dbReference type="GO" id="GO:0042602">
    <property type="term" value="F:riboflavin reductase (NADPH) activity"/>
    <property type="evidence" value="ECO:0007669"/>
    <property type="project" value="UniProtKB-UniRule"/>
</dbReference>
<name>A0A7H2Q2I3_9GAMM</name>
<organism evidence="7 8">
    <name type="scientific">Acinetobacter seifertii</name>
    <dbReference type="NCBI Taxonomy" id="1530123"/>
    <lineage>
        <taxon>Bacteria</taxon>
        <taxon>Pseudomonadati</taxon>
        <taxon>Pseudomonadota</taxon>
        <taxon>Gammaproteobacteria</taxon>
        <taxon>Moraxellales</taxon>
        <taxon>Moraxellaceae</taxon>
        <taxon>Acinetobacter</taxon>
        <taxon>Acinetobacter calcoaceticus/baumannii complex</taxon>
    </lineage>
</organism>
<dbReference type="Proteomes" id="UP000516745">
    <property type="component" value="Chromosome"/>
</dbReference>
<dbReference type="InterPro" id="IPR050268">
    <property type="entry name" value="NADH-dep_flavin_reductase"/>
</dbReference>
<reference evidence="8" key="1">
    <citation type="submission" date="2020-09" db="EMBL/GenBank/DDBJ databases">
        <title>Clinical and molecular characterization of Acinetobacter seifertii in Taiwan.</title>
        <authorList>
            <person name="Li L.-H."/>
            <person name="Yang Y.-S."/>
            <person name="Sun J.-R."/>
            <person name="Huang T.-W."/>
            <person name="Huang W.-C."/>
            <person name="Wang Y.-C."/>
            <person name="Kuo T.-H."/>
            <person name="Kuo S.-C."/>
            <person name="Chen T.-L."/>
        </authorList>
    </citation>
    <scope>NUCLEOTIDE SEQUENCE [LARGE SCALE GENOMIC DNA]</scope>
    <source>
        <strain evidence="8">AS72</strain>
    </source>
</reference>
<dbReference type="PANTHER" id="PTHR30466">
    <property type="entry name" value="FLAVIN REDUCTASE"/>
    <property type="match status" value="1"/>
</dbReference>
<dbReference type="EMBL" id="CP061565">
    <property type="protein sequence ID" value="QNX09316.1"/>
    <property type="molecule type" value="Genomic_DNA"/>
</dbReference>